<sequence length="762" mass="83388">MAEEHGDDTDAGTASYSGPAGGWGSVRGMAETVVRERPSPGALATLRTQNKPGGFMCTSCAWGKPKHPHAFEFCENGAKATLWELTTHRCTPDFFASHSVTELRGWTDHALESVGRLTHPMRYDAATDRYVACDWDEAFAEIGVQLKSIDPKKAVFYASGRASLETSYLYALFARLYGHNNLPDSSNMCHETTSVTLKKLIGSPVGTCTLDDFEHCDALFFFGQNTGTNSQRFLHPLQKAAQRGCRIVTFNPIREKGLLSFTNPQSPAQMLTGSDTELSCQYLQVRAGGDIAAIMGLCKYVFEQDALRGGTLIDRAFVAEHCTGFEAFRDQAEATSWEDIERESGLSRADLERAGEVYVSSERVIGVYGMGLTQHVHGFENIAMLLNLLLMRGNIGRPGAGICPVRGHSNVQGQRTVGISEKPELVPLDRLAEMFGFDPPRDTGMTTVEVCEAVLDGSAQAFVGLGGNFLRAVPDQTRVEQQWEKLQLTVQIATKLNRSHLFNGRVSFLLPCLGRSEEDSQATGPQTVTIEDSFSHIHGSLGHRTPASPHLKSELAIVAGMAKHSLPPNPNVRWDDWTGNYSLVRDLIAQTYPDEFHDMNARMFEPGGFYRGNSARERVWKTDSGKAQFTAPEMLAATNIPDGHGRYRLVTLRSNDQFNTTIYGYSDRLRGIEGKRDVVLMSPADIAAAGLKPGQRIALVGDADDGIDRRIGGLEVVAFDLPSGTIAGYYPELNPLIALSHHDQESKTPASKAVPVRILAQA</sequence>
<feature type="compositionally biased region" description="Acidic residues" evidence="10">
    <location>
        <begin position="1"/>
        <end position="10"/>
    </location>
</feature>
<keyword evidence="7" id="KW-0560">Oxidoreductase</keyword>
<reference evidence="12 13" key="1">
    <citation type="journal article" date="1994" name="Int. J. Syst. Bacteriol.">
        <title>Phylogenetic positions of novel aerobic, bacteriochlorophyll a-containing bacteria and description of Roseococcus thiosulfatophilus gen. nov., sp. nov., Erythromicrobium ramosum gen. nov., sp. nov., and Erythrobacter litoralis sp. nov.</title>
        <authorList>
            <person name="Yurkov V."/>
            <person name="Stackebrandt E."/>
            <person name="Holmes A."/>
            <person name="Fuerst J.A."/>
            <person name="Hugenholtz P."/>
            <person name="Golecki J."/>
            <person name="Gad'on N."/>
            <person name="Gorlenko V.M."/>
            <person name="Kompantseva E.I."/>
            <person name="Drews G."/>
        </authorList>
    </citation>
    <scope>NUCLEOTIDE SEQUENCE [LARGE SCALE GENOMIC DNA]</scope>
    <source>
        <strain evidence="12 13">KR-99</strain>
    </source>
</reference>
<feature type="region of interest" description="Disordered" evidence="10">
    <location>
        <begin position="1"/>
        <end position="23"/>
    </location>
</feature>
<dbReference type="EMBL" id="VDES01000002">
    <property type="protein sequence ID" value="MBA1375103.1"/>
    <property type="molecule type" value="Genomic_DNA"/>
</dbReference>
<dbReference type="InterPro" id="IPR037951">
    <property type="entry name" value="MopB_CT_YdeP"/>
</dbReference>
<dbReference type="Proteomes" id="UP000589292">
    <property type="component" value="Unassembled WGS sequence"/>
</dbReference>
<keyword evidence="4" id="KW-0004">4Fe-4S</keyword>
<comment type="caution">
    <text evidence="12">The sequence shown here is derived from an EMBL/GenBank/DDBJ whole genome shotgun (WGS) entry which is preliminary data.</text>
</comment>
<name>A0A7V8RER3_9SPHN</name>
<dbReference type="GO" id="GO:0008863">
    <property type="term" value="F:formate dehydrogenase (NAD+) activity"/>
    <property type="evidence" value="ECO:0007669"/>
    <property type="project" value="InterPro"/>
</dbReference>
<evidence type="ECO:0000256" key="1">
    <source>
        <dbReference type="ARBA" id="ARBA00001942"/>
    </source>
</evidence>
<dbReference type="InterPro" id="IPR010046">
    <property type="entry name" value="Mopterin_OxRdtse_a_bac"/>
</dbReference>
<dbReference type="PANTHER" id="PTHR43105">
    <property type="entry name" value="RESPIRATORY NITRATE REDUCTASE"/>
    <property type="match status" value="1"/>
</dbReference>
<evidence type="ECO:0000256" key="7">
    <source>
        <dbReference type="ARBA" id="ARBA00023002"/>
    </source>
</evidence>
<dbReference type="InterPro" id="IPR009010">
    <property type="entry name" value="Asp_de-COase-like_dom_sf"/>
</dbReference>
<evidence type="ECO:0000256" key="2">
    <source>
        <dbReference type="ARBA" id="ARBA00001966"/>
    </source>
</evidence>
<dbReference type="SUPFAM" id="SSF50692">
    <property type="entry name" value="ADC-like"/>
    <property type="match status" value="1"/>
</dbReference>
<dbReference type="GO" id="GO:0051539">
    <property type="term" value="F:4 iron, 4 sulfur cluster binding"/>
    <property type="evidence" value="ECO:0007669"/>
    <property type="project" value="UniProtKB-KW"/>
</dbReference>
<dbReference type="PIRSF" id="PIRSF000144">
    <property type="entry name" value="CbbBc"/>
    <property type="match status" value="1"/>
</dbReference>
<dbReference type="GO" id="GO:0016020">
    <property type="term" value="C:membrane"/>
    <property type="evidence" value="ECO:0007669"/>
    <property type="project" value="TreeGrafter"/>
</dbReference>
<dbReference type="InterPro" id="IPR041953">
    <property type="entry name" value="YdeP_MopB"/>
</dbReference>
<evidence type="ECO:0000259" key="11">
    <source>
        <dbReference type="Pfam" id="PF00384"/>
    </source>
</evidence>
<evidence type="ECO:0000313" key="13">
    <source>
        <dbReference type="Proteomes" id="UP000589292"/>
    </source>
</evidence>
<dbReference type="InterPro" id="IPR006656">
    <property type="entry name" value="Mopterin_OxRdtase"/>
</dbReference>
<gene>
    <name evidence="12" type="ORF">FG486_12205</name>
</gene>
<dbReference type="InterPro" id="IPR050123">
    <property type="entry name" value="Prok_molybdopt-oxidoreductase"/>
</dbReference>
<dbReference type="Pfam" id="PF00384">
    <property type="entry name" value="Molybdopterin"/>
    <property type="match status" value="1"/>
</dbReference>
<comment type="cofactor">
    <cofactor evidence="2">
        <name>[4Fe-4S] cluster</name>
        <dbReference type="ChEBI" id="CHEBI:49883"/>
    </cofactor>
</comment>
<keyword evidence="5" id="KW-0500">Molybdenum</keyword>
<keyword evidence="13" id="KW-1185">Reference proteome</keyword>
<dbReference type="RefSeq" id="WP_181267687.1">
    <property type="nucleotide sequence ID" value="NZ_BAAAGB010000001.1"/>
</dbReference>
<dbReference type="SUPFAM" id="SSF53706">
    <property type="entry name" value="Formate dehydrogenase/DMSO reductase, domains 1-3"/>
    <property type="match status" value="1"/>
</dbReference>
<accession>A0A7V8RER3</accession>
<dbReference type="PANTHER" id="PTHR43105:SF4">
    <property type="entry name" value="PROTEIN YDEP"/>
    <property type="match status" value="1"/>
</dbReference>
<organism evidence="12 13">
    <name type="scientific">Sphingomonas ursincola</name>
    <dbReference type="NCBI Taxonomy" id="56361"/>
    <lineage>
        <taxon>Bacteria</taxon>
        <taxon>Pseudomonadati</taxon>
        <taxon>Pseudomonadota</taxon>
        <taxon>Alphaproteobacteria</taxon>
        <taxon>Sphingomonadales</taxon>
        <taxon>Sphingomonadaceae</taxon>
        <taxon>Sphingomonas</taxon>
    </lineage>
</organism>
<evidence type="ECO:0000256" key="4">
    <source>
        <dbReference type="ARBA" id="ARBA00022485"/>
    </source>
</evidence>
<feature type="domain" description="Molybdopterin oxidoreductase" evidence="11">
    <location>
        <begin position="116"/>
        <end position="490"/>
    </location>
</feature>
<keyword evidence="8" id="KW-0408">Iron</keyword>
<comment type="similarity">
    <text evidence="3">Belongs to the prokaryotic molybdopterin-containing oxidoreductase family.</text>
</comment>
<evidence type="ECO:0000313" key="12">
    <source>
        <dbReference type="EMBL" id="MBA1375103.1"/>
    </source>
</evidence>
<dbReference type="NCBIfam" id="TIGR01701">
    <property type="entry name" value="Fdhalpha-like"/>
    <property type="match status" value="1"/>
</dbReference>
<evidence type="ECO:0000256" key="9">
    <source>
        <dbReference type="ARBA" id="ARBA00023014"/>
    </source>
</evidence>
<evidence type="ECO:0000256" key="8">
    <source>
        <dbReference type="ARBA" id="ARBA00023004"/>
    </source>
</evidence>
<keyword evidence="9" id="KW-0411">Iron-sulfur</keyword>
<dbReference type="Gene3D" id="3.40.50.740">
    <property type="match status" value="1"/>
</dbReference>
<protein>
    <submittedName>
        <fullName evidence="12">FdhF/YdeP family oxidoreductase</fullName>
    </submittedName>
</protein>
<dbReference type="Gene3D" id="3.40.228.10">
    <property type="entry name" value="Dimethylsulfoxide Reductase, domain 2"/>
    <property type="match status" value="1"/>
</dbReference>
<dbReference type="CDD" id="cd02787">
    <property type="entry name" value="MopB_CT_ydeP"/>
    <property type="match status" value="1"/>
</dbReference>
<dbReference type="CDD" id="cd02767">
    <property type="entry name" value="MopB_ydeP"/>
    <property type="match status" value="1"/>
</dbReference>
<proteinExistence type="inferred from homology"/>
<evidence type="ECO:0000256" key="6">
    <source>
        <dbReference type="ARBA" id="ARBA00022723"/>
    </source>
</evidence>
<keyword evidence="6" id="KW-0479">Metal-binding</keyword>
<evidence type="ECO:0000256" key="10">
    <source>
        <dbReference type="SAM" id="MobiDB-lite"/>
    </source>
</evidence>
<evidence type="ECO:0000256" key="5">
    <source>
        <dbReference type="ARBA" id="ARBA00022505"/>
    </source>
</evidence>
<evidence type="ECO:0000256" key="3">
    <source>
        <dbReference type="ARBA" id="ARBA00010312"/>
    </source>
</evidence>
<dbReference type="AlphaFoldDB" id="A0A7V8RER3"/>
<dbReference type="GO" id="GO:0030151">
    <property type="term" value="F:molybdenum ion binding"/>
    <property type="evidence" value="ECO:0007669"/>
    <property type="project" value="InterPro"/>
</dbReference>
<comment type="cofactor">
    <cofactor evidence="1">
        <name>Mo-bis(molybdopterin guanine dinucleotide)</name>
        <dbReference type="ChEBI" id="CHEBI:60539"/>
    </cofactor>
</comment>